<feature type="transmembrane region" description="Helical" evidence="1">
    <location>
        <begin position="147"/>
        <end position="166"/>
    </location>
</feature>
<dbReference type="RefSeq" id="WP_011642782.1">
    <property type="nucleotide sequence ID" value="NC_008347.1"/>
</dbReference>
<keyword evidence="1" id="KW-0472">Membrane</keyword>
<feature type="transmembrane region" description="Helical" evidence="1">
    <location>
        <begin position="20"/>
        <end position="41"/>
    </location>
</feature>
<organism evidence="2 3">
    <name type="scientific">Maricaulis maris (strain MCS10)</name>
    <name type="common">Caulobacter maris</name>
    <dbReference type="NCBI Taxonomy" id="394221"/>
    <lineage>
        <taxon>Bacteria</taxon>
        <taxon>Pseudomonadati</taxon>
        <taxon>Pseudomonadota</taxon>
        <taxon>Alphaproteobacteria</taxon>
        <taxon>Maricaulales</taxon>
        <taxon>Maricaulaceae</taxon>
        <taxon>Maricaulis</taxon>
    </lineage>
</organism>
<feature type="transmembrane region" description="Helical" evidence="1">
    <location>
        <begin position="175"/>
        <end position="197"/>
    </location>
</feature>
<evidence type="ECO:0000313" key="3">
    <source>
        <dbReference type="Proteomes" id="UP000001964"/>
    </source>
</evidence>
<proteinExistence type="predicted"/>
<keyword evidence="3" id="KW-1185">Reference proteome</keyword>
<sequence length="245" mass="26798">MSAIQHSEQSARRMARLAGLSYLIYTLAGLYITFGPLPGLSTLLSGEAPPERDEFLFRTGFLAEMVMYIFVVVSAAAMYAVLRSVSQGTAMVGAFCRLIEGAMGATFIVFKYAAFAAVVNPDLSPGFSGEERSALVTLLRDVYGSTIYLLLIPMAVGGVLYFALFFRARFIPRWLAAWGVLTYFVIGTLAGVIILFPSVREHVMLFFIPGALFEWVVAFWLLFAGINTRHWWGKSSGATEGATAP</sequence>
<protein>
    <recommendedName>
        <fullName evidence="4">DUF4386 domain-containing protein</fullName>
    </recommendedName>
</protein>
<reference evidence="2 3" key="1">
    <citation type="submission" date="2006-08" db="EMBL/GenBank/DDBJ databases">
        <title>Complete sequence of Maricaulis maris MCS10.</title>
        <authorList>
            <consortium name="US DOE Joint Genome Institute"/>
            <person name="Copeland A."/>
            <person name="Lucas S."/>
            <person name="Lapidus A."/>
            <person name="Barry K."/>
            <person name="Detter J.C."/>
            <person name="Glavina del Rio T."/>
            <person name="Hammon N."/>
            <person name="Israni S."/>
            <person name="Dalin E."/>
            <person name="Tice H."/>
            <person name="Pitluck S."/>
            <person name="Saunders E."/>
            <person name="Brettin T."/>
            <person name="Bruce D."/>
            <person name="Han C."/>
            <person name="Tapia R."/>
            <person name="Gilna P."/>
            <person name="Schmutz J."/>
            <person name="Larimer F."/>
            <person name="Land M."/>
            <person name="Hauser L."/>
            <person name="Kyrpides N."/>
            <person name="Mikhailova N."/>
            <person name="Viollier P."/>
            <person name="Stephens C."/>
            <person name="Richardson P."/>
        </authorList>
    </citation>
    <scope>NUCLEOTIDE SEQUENCE [LARGE SCALE GENOMIC DNA]</scope>
    <source>
        <strain evidence="2 3">MCS10</strain>
    </source>
</reference>
<accession>Q0ARF2</accession>
<dbReference type="Pfam" id="PF14329">
    <property type="entry name" value="DUF4386"/>
    <property type="match status" value="1"/>
</dbReference>
<keyword evidence="1" id="KW-0812">Transmembrane</keyword>
<name>Q0ARF2_MARMM</name>
<evidence type="ECO:0008006" key="4">
    <source>
        <dbReference type="Google" id="ProtNLM"/>
    </source>
</evidence>
<evidence type="ECO:0000256" key="1">
    <source>
        <dbReference type="SAM" id="Phobius"/>
    </source>
</evidence>
<dbReference type="KEGG" id="mmr:Mmar10_0842"/>
<keyword evidence="1" id="KW-1133">Transmembrane helix</keyword>
<dbReference type="eggNOG" id="ENOG5031XFP">
    <property type="taxonomic scope" value="Bacteria"/>
</dbReference>
<dbReference type="EMBL" id="CP000449">
    <property type="protein sequence ID" value="ABI65135.1"/>
    <property type="molecule type" value="Genomic_DNA"/>
</dbReference>
<dbReference type="Proteomes" id="UP000001964">
    <property type="component" value="Chromosome"/>
</dbReference>
<evidence type="ECO:0000313" key="2">
    <source>
        <dbReference type="EMBL" id="ABI65135.1"/>
    </source>
</evidence>
<feature type="transmembrane region" description="Helical" evidence="1">
    <location>
        <begin position="203"/>
        <end position="226"/>
    </location>
</feature>
<gene>
    <name evidence="2" type="ordered locus">Mmar10_0842</name>
</gene>
<feature type="transmembrane region" description="Helical" evidence="1">
    <location>
        <begin position="94"/>
        <end position="119"/>
    </location>
</feature>
<feature type="transmembrane region" description="Helical" evidence="1">
    <location>
        <begin position="61"/>
        <end position="82"/>
    </location>
</feature>
<dbReference type="InterPro" id="IPR025495">
    <property type="entry name" value="DUF4386"/>
</dbReference>
<dbReference type="HOGENOM" id="CLU_1179563_0_0_5"/>
<dbReference type="AlphaFoldDB" id="Q0ARF2"/>